<name>A0A8S3C082_9BILA</name>
<dbReference type="Proteomes" id="UP000681720">
    <property type="component" value="Unassembled WGS sequence"/>
</dbReference>
<evidence type="ECO:0000256" key="1">
    <source>
        <dbReference type="SAM" id="MobiDB-lite"/>
    </source>
</evidence>
<feature type="region of interest" description="Disordered" evidence="1">
    <location>
        <begin position="1"/>
        <end position="20"/>
    </location>
</feature>
<protein>
    <submittedName>
        <fullName evidence="2">Uncharacterized protein</fullName>
    </submittedName>
</protein>
<evidence type="ECO:0000313" key="2">
    <source>
        <dbReference type="EMBL" id="CAF4833068.1"/>
    </source>
</evidence>
<dbReference type="EMBL" id="CAJOBJ010157742">
    <property type="protein sequence ID" value="CAF4833068.1"/>
    <property type="molecule type" value="Genomic_DNA"/>
</dbReference>
<feature type="non-terminal residue" evidence="2">
    <location>
        <position position="1"/>
    </location>
</feature>
<gene>
    <name evidence="2" type="ORF">GIL414_LOCUS48557</name>
</gene>
<comment type="caution">
    <text evidence="2">The sequence shown here is derived from an EMBL/GenBank/DDBJ whole genome shotgun (WGS) entry which is preliminary data.</text>
</comment>
<accession>A0A8S3C082</accession>
<evidence type="ECO:0000313" key="3">
    <source>
        <dbReference type="Proteomes" id="UP000681720"/>
    </source>
</evidence>
<sequence>RKVSKIIDEEQEQEDQNQHKFHSAIDDDFDLDAYNELFKTKELQSNISEQYNQDYL</sequence>
<proteinExistence type="predicted"/>
<dbReference type="AlphaFoldDB" id="A0A8S3C082"/>
<organism evidence="2 3">
    <name type="scientific">Rotaria magnacalcarata</name>
    <dbReference type="NCBI Taxonomy" id="392030"/>
    <lineage>
        <taxon>Eukaryota</taxon>
        <taxon>Metazoa</taxon>
        <taxon>Spiralia</taxon>
        <taxon>Gnathifera</taxon>
        <taxon>Rotifera</taxon>
        <taxon>Eurotatoria</taxon>
        <taxon>Bdelloidea</taxon>
        <taxon>Philodinida</taxon>
        <taxon>Philodinidae</taxon>
        <taxon>Rotaria</taxon>
    </lineage>
</organism>
<reference evidence="2" key="1">
    <citation type="submission" date="2021-02" db="EMBL/GenBank/DDBJ databases">
        <authorList>
            <person name="Nowell W R."/>
        </authorList>
    </citation>
    <scope>NUCLEOTIDE SEQUENCE</scope>
</reference>